<gene>
    <name evidence="1" type="ORF">X975_09268</name>
</gene>
<evidence type="ECO:0000313" key="1">
    <source>
        <dbReference type="EMBL" id="KFM63468.1"/>
    </source>
</evidence>
<organism evidence="1 2">
    <name type="scientific">Stegodyphus mimosarum</name>
    <name type="common">African social velvet spider</name>
    <dbReference type="NCBI Taxonomy" id="407821"/>
    <lineage>
        <taxon>Eukaryota</taxon>
        <taxon>Metazoa</taxon>
        <taxon>Ecdysozoa</taxon>
        <taxon>Arthropoda</taxon>
        <taxon>Chelicerata</taxon>
        <taxon>Arachnida</taxon>
        <taxon>Araneae</taxon>
        <taxon>Araneomorphae</taxon>
        <taxon>Entelegynae</taxon>
        <taxon>Eresoidea</taxon>
        <taxon>Eresidae</taxon>
        <taxon>Stegodyphus</taxon>
    </lineage>
</organism>
<protein>
    <submittedName>
        <fullName evidence="1">Uncharacterized protein</fullName>
    </submittedName>
</protein>
<name>A0A087TEC9_STEMI</name>
<proteinExistence type="predicted"/>
<sequence>MSLTRMTKNFNGHIEMTDILGFCLGIIQHISTSAARENANFPPLSFAELLPKSKSDS</sequence>
<feature type="non-terminal residue" evidence="1">
    <location>
        <position position="57"/>
    </location>
</feature>
<dbReference type="EMBL" id="KK114844">
    <property type="protein sequence ID" value="KFM63468.1"/>
    <property type="molecule type" value="Genomic_DNA"/>
</dbReference>
<evidence type="ECO:0000313" key="2">
    <source>
        <dbReference type="Proteomes" id="UP000054359"/>
    </source>
</evidence>
<accession>A0A087TEC9</accession>
<dbReference type="Proteomes" id="UP000054359">
    <property type="component" value="Unassembled WGS sequence"/>
</dbReference>
<keyword evidence="2" id="KW-1185">Reference proteome</keyword>
<dbReference type="AlphaFoldDB" id="A0A087TEC9"/>
<reference evidence="1 2" key="1">
    <citation type="submission" date="2013-11" db="EMBL/GenBank/DDBJ databases">
        <title>Genome sequencing of Stegodyphus mimosarum.</title>
        <authorList>
            <person name="Bechsgaard J."/>
        </authorList>
    </citation>
    <scope>NUCLEOTIDE SEQUENCE [LARGE SCALE GENOMIC DNA]</scope>
</reference>